<evidence type="ECO:0000313" key="1">
    <source>
        <dbReference type="EMBL" id="QTA89144.1"/>
    </source>
</evidence>
<protein>
    <submittedName>
        <fullName evidence="1">Uncharacterized protein</fullName>
    </submittedName>
</protein>
<dbReference type="KEGG" id="dmm:dnm_051930"/>
<proteinExistence type="predicted"/>
<dbReference type="EMBL" id="CP061800">
    <property type="protein sequence ID" value="QTA89144.1"/>
    <property type="molecule type" value="Genomic_DNA"/>
</dbReference>
<organism evidence="1 2">
    <name type="scientific">Desulfonema magnum</name>
    <dbReference type="NCBI Taxonomy" id="45655"/>
    <lineage>
        <taxon>Bacteria</taxon>
        <taxon>Pseudomonadati</taxon>
        <taxon>Thermodesulfobacteriota</taxon>
        <taxon>Desulfobacteria</taxon>
        <taxon>Desulfobacterales</taxon>
        <taxon>Desulfococcaceae</taxon>
        <taxon>Desulfonema</taxon>
    </lineage>
</organism>
<keyword evidence="2" id="KW-1185">Reference proteome</keyword>
<accession>A0A975GPS7</accession>
<gene>
    <name evidence="1" type="ORF">dnm_051930</name>
</gene>
<name>A0A975GPS7_9BACT</name>
<evidence type="ECO:0000313" key="2">
    <source>
        <dbReference type="Proteomes" id="UP000663722"/>
    </source>
</evidence>
<sequence length="103" mass="11914">MSSGKQSYTIISVYVTQVFRKIKSVNQNLISFTAKIHFENPGFLSENSFITGGYFETVRERITVKIHFENPGFLSENSFITGGRRKTRVFMSGYFETVRERIL</sequence>
<dbReference type="AlphaFoldDB" id="A0A975GPS7"/>
<reference evidence="1" key="1">
    <citation type="journal article" date="2021" name="Microb. Physiol.">
        <title>Proteogenomic Insights into the Physiology of Marine, Sulfate-Reducing, Filamentous Desulfonema limicola and Desulfonema magnum.</title>
        <authorList>
            <person name="Schnaars V."/>
            <person name="Wohlbrand L."/>
            <person name="Scheve S."/>
            <person name="Hinrichs C."/>
            <person name="Reinhardt R."/>
            <person name="Rabus R."/>
        </authorList>
    </citation>
    <scope>NUCLEOTIDE SEQUENCE</scope>
    <source>
        <strain evidence="1">4be13</strain>
    </source>
</reference>
<dbReference type="Proteomes" id="UP000663722">
    <property type="component" value="Chromosome"/>
</dbReference>